<feature type="compositionally biased region" description="Basic and acidic residues" evidence="1">
    <location>
        <begin position="269"/>
        <end position="278"/>
    </location>
</feature>
<evidence type="ECO:0000313" key="3">
    <source>
        <dbReference type="Proteomes" id="UP000811619"/>
    </source>
</evidence>
<proteinExistence type="predicted"/>
<keyword evidence="3" id="KW-1185">Reference proteome</keyword>
<name>A0A8K0NFV4_9HYPO</name>
<accession>A0A8K0NFV4</accession>
<reference evidence="2" key="1">
    <citation type="journal article" date="2020" name="bioRxiv">
        <title>Whole genome comparisons of ergot fungi reveals the divergence and evolution of species within the genus Claviceps are the result of varying mechanisms driving genome evolution and host range expansion.</title>
        <authorList>
            <person name="Wyka S.A."/>
            <person name="Mondo S.J."/>
            <person name="Liu M."/>
            <person name="Dettman J."/>
            <person name="Nalam V."/>
            <person name="Broders K.D."/>
        </authorList>
    </citation>
    <scope>NUCLEOTIDE SEQUENCE</scope>
    <source>
        <strain evidence="2">CCC 489</strain>
    </source>
</reference>
<dbReference type="AlphaFoldDB" id="A0A8K0NFV4"/>
<dbReference type="OrthoDB" id="4956543at2759"/>
<dbReference type="Proteomes" id="UP000811619">
    <property type="component" value="Unassembled WGS sequence"/>
</dbReference>
<dbReference type="EMBL" id="SRPY01000617">
    <property type="protein sequence ID" value="KAG5920347.1"/>
    <property type="molecule type" value="Genomic_DNA"/>
</dbReference>
<evidence type="ECO:0000313" key="2">
    <source>
        <dbReference type="EMBL" id="KAG5920347.1"/>
    </source>
</evidence>
<feature type="region of interest" description="Disordered" evidence="1">
    <location>
        <begin position="51"/>
        <end position="310"/>
    </location>
</feature>
<comment type="caution">
    <text evidence="2">The sequence shown here is derived from an EMBL/GenBank/DDBJ whole genome shotgun (WGS) entry which is preliminary data.</text>
</comment>
<gene>
    <name evidence="2" type="ORF">E4U42_006221</name>
</gene>
<feature type="compositionally biased region" description="Basic and acidic residues" evidence="1">
    <location>
        <begin position="51"/>
        <end position="66"/>
    </location>
</feature>
<sequence length="310" mass="33220">MDNRATPLDTAQGQLIPLTTEETFASAENSPGTDGDFARQDEQVPELRILEVMRSYHPDKESRNRTMEPLQPLESSETFLEAQDDQESNPAALPSQDHPLQLGDSGAREMEEPSSPSKNIVTRRDHETPGTERASMPVSSVPGLKKTRKRAYQKLEEEAEEILRGWTPSGTAGVAARGTSGKTSQKPEQMKGIKNFKSMARPGRPAKKAGAPVGSSLPPTDPNASLAKASLSQPSRRGRPRGRPVAARGNGALGTKRATSAAQPGKPAEGAKKEDKTRSSTSVHTGRVTKPAARGGRGGRGRGRPRSRLP</sequence>
<evidence type="ECO:0000256" key="1">
    <source>
        <dbReference type="SAM" id="MobiDB-lite"/>
    </source>
</evidence>
<organism evidence="2 3">
    <name type="scientific">Claviceps africana</name>
    <dbReference type="NCBI Taxonomy" id="83212"/>
    <lineage>
        <taxon>Eukaryota</taxon>
        <taxon>Fungi</taxon>
        <taxon>Dikarya</taxon>
        <taxon>Ascomycota</taxon>
        <taxon>Pezizomycotina</taxon>
        <taxon>Sordariomycetes</taxon>
        <taxon>Hypocreomycetidae</taxon>
        <taxon>Hypocreales</taxon>
        <taxon>Clavicipitaceae</taxon>
        <taxon>Claviceps</taxon>
    </lineage>
</organism>
<protein>
    <submittedName>
        <fullName evidence="2">Uncharacterized protein</fullName>
    </submittedName>
</protein>
<feature type="compositionally biased region" description="Basic residues" evidence="1">
    <location>
        <begin position="297"/>
        <end position="310"/>
    </location>
</feature>
<feature type="region of interest" description="Disordered" evidence="1">
    <location>
        <begin position="25"/>
        <end position="44"/>
    </location>
</feature>